<evidence type="ECO:0000313" key="2">
    <source>
        <dbReference type="Proteomes" id="UP000308836"/>
    </source>
</evidence>
<accession>A0AC61R4V7</accession>
<name>A0AC61R4V7_9FIRM</name>
<gene>
    <name evidence="1" type="ORF">E5336_10675</name>
</gene>
<dbReference type="Proteomes" id="UP000308836">
    <property type="component" value="Unassembled WGS sequence"/>
</dbReference>
<evidence type="ECO:0000313" key="1">
    <source>
        <dbReference type="EMBL" id="TGY65011.1"/>
    </source>
</evidence>
<proteinExistence type="predicted"/>
<organism evidence="1 2">
    <name type="scientific">Dubosiella muris</name>
    <dbReference type="NCBI Taxonomy" id="3038133"/>
    <lineage>
        <taxon>Bacteria</taxon>
        <taxon>Bacillati</taxon>
        <taxon>Bacillota</taxon>
        <taxon>Erysipelotrichia</taxon>
        <taxon>Erysipelotrichales</taxon>
        <taxon>Erysipelotrichaceae</taxon>
        <taxon>Dubosiella</taxon>
    </lineage>
</organism>
<protein>
    <submittedName>
        <fullName evidence="1">Winged helix family transcriptional regulator</fullName>
    </submittedName>
</protein>
<keyword evidence="2" id="KW-1185">Reference proteome</keyword>
<sequence length="109" mass="12522">MMTNYPSKSRYVALEGAIVYDSQTQTIRTPKTIVALTPSERRIVRRLVENQGEVVSREQLMLDLWNTSEYIGEGTLTTHISRLRRKLKRQIGCGLIQTVKGKGYKLPKR</sequence>
<reference evidence="1" key="1">
    <citation type="submission" date="2019-04" db="EMBL/GenBank/DDBJ databases">
        <title>Microbes associate with the intestines of laboratory mice.</title>
        <authorList>
            <person name="Navarre W."/>
            <person name="Wong E."/>
            <person name="Huang K."/>
            <person name="Tropini C."/>
            <person name="Ng K."/>
            <person name="Yu B."/>
        </authorList>
    </citation>
    <scope>NUCLEOTIDE SEQUENCE</scope>
    <source>
        <strain evidence="1">NM09_H32</strain>
    </source>
</reference>
<comment type="caution">
    <text evidence="1">The sequence shown here is derived from an EMBL/GenBank/DDBJ whole genome shotgun (WGS) entry which is preliminary data.</text>
</comment>
<dbReference type="EMBL" id="SRYG01000025">
    <property type="protein sequence ID" value="TGY65011.1"/>
    <property type="molecule type" value="Genomic_DNA"/>
</dbReference>